<keyword evidence="9" id="KW-0436">Ligase</keyword>
<proteinExistence type="inferred from homology"/>
<keyword evidence="4 6" id="KW-0694">RNA-binding</keyword>
<dbReference type="InterPro" id="IPR030388">
    <property type="entry name" value="G_ERA_dom"/>
</dbReference>
<feature type="region of interest" description="G1" evidence="7">
    <location>
        <begin position="12"/>
        <end position="19"/>
    </location>
</feature>
<dbReference type="EMBL" id="CU469464">
    <property type="protein sequence ID" value="CAP18489.1"/>
    <property type="molecule type" value="Genomic_DNA"/>
</dbReference>
<comment type="function">
    <text evidence="6">An essential GTPase that binds both GDP and GTP, with rapid nucleotide exchange. Plays a role in 16S rRNA processing and 30S ribosomal subunit biogenesis and possibly also in cell cycle regulation and energy metabolism.</text>
</comment>
<keyword evidence="10" id="KW-1185">Reference proteome</keyword>
<dbReference type="SUPFAM" id="SSF52540">
    <property type="entry name" value="P-loop containing nucleoside triphosphate hydrolases"/>
    <property type="match status" value="1"/>
</dbReference>
<dbReference type="GO" id="GO:0000028">
    <property type="term" value="P:ribosomal small subunit assembly"/>
    <property type="evidence" value="ECO:0007669"/>
    <property type="project" value="TreeGrafter"/>
</dbReference>
<feature type="binding site" evidence="6">
    <location>
        <begin position="59"/>
        <end position="63"/>
    </location>
    <ligand>
        <name>GTP</name>
        <dbReference type="ChEBI" id="CHEBI:37565"/>
    </ligand>
</feature>
<dbReference type="GO" id="GO:0004812">
    <property type="term" value="F:aminoacyl-tRNA ligase activity"/>
    <property type="evidence" value="ECO:0007669"/>
    <property type="project" value="UniProtKB-KW"/>
</dbReference>
<dbReference type="InterPro" id="IPR009019">
    <property type="entry name" value="KH_sf_prok-type"/>
</dbReference>
<keyword evidence="3 6" id="KW-0547">Nucleotide-binding</keyword>
<comment type="subunit">
    <text evidence="6">Monomer.</text>
</comment>
<dbReference type="KEGG" id="pml:ATP_00302"/>
<evidence type="ECO:0000256" key="1">
    <source>
        <dbReference type="ARBA" id="ARBA00007921"/>
    </source>
</evidence>
<dbReference type="PANTHER" id="PTHR42698:SF1">
    <property type="entry name" value="GTPASE ERA, MITOCHONDRIAL"/>
    <property type="match status" value="1"/>
</dbReference>
<keyword evidence="6" id="KW-0963">Cytoplasm</keyword>
<keyword evidence="6" id="KW-0690">Ribosome biogenesis</keyword>
<dbReference type="CDD" id="cd04163">
    <property type="entry name" value="Era"/>
    <property type="match status" value="1"/>
</dbReference>
<feature type="region of interest" description="G5" evidence="7">
    <location>
        <begin position="149"/>
        <end position="151"/>
    </location>
</feature>
<feature type="region of interest" description="G4" evidence="7">
    <location>
        <begin position="119"/>
        <end position="122"/>
    </location>
</feature>
<accession>B3QZV2</accession>
<evidence type="ECO:0000256" key="4">
    <source>
        <dbReference type="ARBA" id="ARBA00022884"/>
    </source>
</evidence>
<dbReference type="GO" id="GO:0005829">
    <property type="term" value="C:cytosol"/>
    <property type="evidence" value="ECO:0007669"/>
    <property type="project" value="TreeGrafter"/>
</dbReference>
<dbReference type="STRING" id="37692.ATP_00302"/>
<keyword evidence="6" id="KW-0699">rRNA-binding</keyword>
<reference evidence="9 10" key="1">
    <citation type="journal article" date="2008" name="BMC Genomics">
        <title>The linear chromosome of the plant-pathogenic mycoplasma 'Candidatus Phytoplasma mali'.</title>
        <authorList>
            <person name="Kube M."/>
            <person name="Schneider B."/>
            <person name="Kuhl H."/>
            <person name="Dandekar T."/>
            <person name="Heitmann K."/>
            <person name="Migdoll A.M."/>
            <person name="Reinhardt R."/>
            <person name="Seemueller E."/>
        </authorList>
    </citation>
    <scope>NUCLEOTIDE SEQUENCE [LARGE SCALE GENOMIC DNA]</scope>
    <source>
        <strain evidence="9 10">AT</strain>
    </source>
</reference>
<evidence type="ECO:0000313" key="10">
    <source>
        <dbReference type="Proteomes" id="UP000002020"/>
    </source>
</evidence>
<feature type="region of interest" description="G2" evidence="7">
    <location>
        <begin position="38"/>
        <end position="42"/>
    </location>
</feature>
<dbReference type="InterPro" id="IPR027417">
    <property type="entry name" value="P-loop_NTPase"/>
</dbReference>
<dbReference type="InterPro" id="IPR005662">
    <property type="entry name" value="GTPase_Era-like"/>
</dbReference>
<dbReference type="GO" id="GO:0005886">
    <property type="term" value="C:plasma membrane"/>
    <property type="evidence" value="ECO:0007669"/>
    <property type="project" value="UniProtKB-SubCell"/>
</dbReference>
<evidence type="ECO:0000256" key="3">
    <source>
        <dbReference type="ARBA" id="ARBA00022741"/>
    </source>
</evidence>
<dbReference type="Pfam" id="PF01926">
    <property type="entry name" value="MMR_HSR1"/>
    <property type="match status" value="1"/>
</dbReference>
<feature type="domain" description="Era-type G" evidence="8">
    <location>
        <begin position="4"/>
        <end position="170"/>
    </location>
</feature>
<dbReference type="HAMAP" id="MF_00367">
    <property type="entry name" value="GTPase_Era"/>
    <property type="match status" value="1"/>
</dbReference>
<dbReference type="InterPro" id="IPR004044">
    <property type="entry name" value="KH_dom_type_2"/>
</dbReference>
<dbReference type="GO" id="GO:0043024">
    <property type="term" value="F:ribosomal small subunit binding"/>
    <property type="evidence" value="ECO:0007669"/>
    <property type="project" value="TreeGrafter"/>
</dbReference>
<keyword evidence="6" id="KW-0472">Membrane</keyword>
<dbReference type="CDD" id="cd22534">
    <property type="entry name" value="KH-II_Era"/>
    <property type="match status" value="1"/>
</dbReference>
<name>B3QZV2_PHYMT</name>
<dbReference type="SUPFAM" id="SSF54814">
    <property type="entry name" value="Prokaryotic type KH domain (KH-domain type II)"/>
    <property type="match status" value="1"/>
</dbReference>
<evidence type="ECO:0000256" key="5">
    <source>
        <dbReference type="ARBA" id="ARBA00023134"/>
    </source>
</evidence>
<dbReference type="InterPro" id="IPR015946">
    <property type="entry name" value="KH_dom-like_a/b"/>
</dbReference>
<evidence type="ECO:0000256" key="2">
    <source>
        <dbReference type="ARBA" id="ARBA00020484"/>
    </source>
</evidence>
<keyword evidence="9" id="KW-0030">Aminoacyl-tRNA synthetase</keyword>
<organism evidence="10">
    <name type="scientific">Phytoplasma mali (strain AT)</name>
    <dbReference type="NCBI Taxonomy" id="482235"/>
    <lineage>
        <taxon>Bacteria</taxon>
        <taxon>Bacillati</taxon>
        <taxon>Mycoplasmatota</taxon>
        <taxon>Mollicutes</taxon>
        <taxon>Acholeplasmatales</taxon>
        <taxon>Acholeplasmataceae</taxon>
        <taxon>Candidatus Phytoplasma</taxon>
        <taxon>16SrX (Apple proliferation group)</taxon>
    </lineage>
</organism>
<keyword evidence="5 6" id="KW-0342">GTP-binding</keyword>
<comment type="similarity">
    <text evidence="1 6 7">Belongs to the TRAFAC class TrmE-Era-EngA-EngB-Septin-like GTPase superfamily. Era GTPase family.</text>
</comment>
<comment type="subcellular location">
    <subcellularLocation>
        <location evidence="6">Cytoplasm</location>
    </subcellularLocation>
    <subcellularLocation>
        <location evidence="6">Cell membrane</location>
        <topology evidence="6">Peripheral membrane protein</topology>
    </subcellularLocation>
</comment>
<dbReference type="PANTHER" id="PTHR42698">
    <property type="entry name" value="GTPASE ERA"/>
    <property type="match status" value="1"/>
</dbReference>
<dbReference type="InterPro" id="IPR006073">
    <property type="entry name" value="GTP-bd"/>
</dbReference>
<dbReference type="NCBIfam" id="TIGR00231">
    <property type="entry name" value="small_GTP"/>
    <property type="match status" value="1"/>
</dbReference>
<feature type="binding site" evidence="6">
    <location>
        <begin position="119"/>
        <end position="122"/>
    </location>
    <ligand>
        <name>GTP</name>
        <dbReference type="ChEBI" id="CHEBI:37565"/>
    </ligand>
</feature>
<evidence type="ECO:0000256" key="7">
    <source>
        <dbReference type="PROSITE-ProRule" id="PRU01050"/>
    </source>
</evidence>
<evidence type="ECO:0000256" key="6">
    <source>
        <dbReference type="HAMAP-Rule" id="MF_00367"/>
    </source>
</evidence>
<sequence length="293" mass="33979">MKFKSGFITILGRPNVGKSTLINVLVKQKISIVSDKPNVTINKIIGVCNDIDSQLVFIDTPGFNNRKFLLSKRMDESSLKSIYGVDVILFLITDILNSSEKKILSNIQKHKKPIIIVINKIDNFKNKSQIDKIILDCLKYFKFDDIIPISAINSQNLLPLKNSILSYLKEGPKYYPSDMVTDQKKDRLIAELVREKIFFYCRQEIPYSVGTMVERMNYINDDFIEVWVLILIEKLSQKKILIGSKGEKLKQVSINTAKEIQNILNIKVRLNLWIKTKPKWRENIYLLKQLGYY</sequence>
<dbReference type="PROSITE" id="PS51713">
    <property type="entry name" value="G_ERA"/>
    <property type="match status" value="1"/>
</dbReference>
<dbReference type="eggNOG" id="COG1159">
    <property type="taxonomic scope" value="Bacteria"/>
</dbReference>
<dbReference type="AlphaFoldDB" id="B3QZV2"/>
<dbReference type="Gene3D" id="3.30.300.20">
    <property type="match status" value="1"/>
</dbReference>
<dbReference type="NCBIfam" id="NF000908">
    <property type="entry name" value="PRK00089.1"/>
    <property type="match status" value="1"/>
</dbReference>
<feature type="binding site" evidence="6">
    <location>
        <begin position="12"/>
        <end position="19"/>
    </location>
    <ligand>
        <name>GTP</name>
        <dbReference type="ChEBI" id="CHEBI:37565"/>
    </ligand>
</feature>
<dbReference type="Proteomes" id="UP000002020">
    <property type="component" value="Chromosome"/>
</dbReference>
<keyword evidence="6" id="KW-1003">Cell membrane</keyword>
<dbReference type="NCBIfam" id="TIGR00436">
    <property type="entry name" value="era"/>
    <property type="match status" value="1"/>
</dbReference>
<dbReference type="Pfam" id="PF07650">
    <property type="entry name" value="KH_2"/>
    <property type="match status" value="1"/>
</dbReference>
<dbReference type="InterPro" id="IPR005225">
    <property type="entry name" value="Small_GTP-bd"/>
</dbReference>
<evidence type="ECO:0000313" key="9">
    <source>
        <dbReference type="EMBL" id="CAP18489.1"/>
    </source>
</evidence>
<feature type="region of interest" description="G3" evidence="7">
    <location>
        <begin position="59"/>
        <end position="62"/>
    </location>
</feature>
<dbReference type="GO" id="GO:0003924">
    <property type="term" value="F:GTPase activity"/>
    <property type="evidence" value="ECO:0007669"/>
    <property type="project" value="UniProtKB-UniRule"/>
</dbReference>
<protein>
    <recommendedName>
        <fullName evidence="2 6">GTPase Era</fullName>
    </recommendedName>
</protein>
<gene>
    <name evidence="6 9" type="primary">era</name>
    <name evidence="9" type="ordered locus">ATP_00302</name>
</gene>
<dbReference type="GO" id="GO:0005525">
    <property type="term" value="F:GTP binding"/>
    <property type="evidence" value="ECO:0007669"/>
    <property type="project" value="UniProtKB-UniRule"/>
</dbReference>
<dbReference type="Gene3D" id="3.40.50.300">
    <property type="entry name" value="P-loop containing nucleotide triphosphate hydrolases"/>
    <property type="match status" value="1"/>
</dbReference>
<dbReference type="HOGENOM" id="CLU_038009_1_0_14"/>
<dbReference type="GO" id="GO:0070181">
    <property type="term" value="F:small ribosomal subunit rRNA binding"/>
    <property type="evidence" value="ECO:0007669"/>
    <property type="project" value="UniProtKB-UniRule"/>
</dbReference>
<evidence type="ECO:0000259" key="8">
    <source>
        <dbReference type="PROSITE" id="PS51713"/>
    </source>
</evidence>